<name>A0A0V0XL47_TRISP</name>
<accession>A0A0V0XL47</accession>
<dbReference type="InParanoid" id="A0A0V0XL47"/>
<comment type="caution">
    <text evidence="1">The sequence shown here is derived from an EMBL/GenBank/DDBJ whole genome shotgun (WGS) entry which is preliminary data.</text>
</comment>
<dbReference type="AlphaFoldDB" id="A0A0V0XL47"/>
<evidence type="ECO:0000313" key="1">
    <source>
        <dbReference type="EMBL" id="KRX88684.1"/>
    </source>
</evidence>
<protein>
    <submittedName>
        <fullName evidence="1">Uncharacterized protein</fullName>
    </submittedName>
</protein>
<gene>
    <name evidence="1" type="ORF">T01_15599</name>
</gene>
<evidence type="ECO:0000313" key="2">
    <source>
        <dbReference type="Proteomes" id="UP000054776"/>
    </source>
</evidence>
<dbReference type="EMBL" id="JYDH01007161">
    <property type="protein sequence ID" value="KRX88684.1"/>
    <property type="molecule type" value="Genomic_DNA"/>
</dbReference>
<dbReference type="Proteomes" id="UP000054776">
    <property type="component" value="Unassembled WGS sequence"/>
</dbReference>
<proteinExistence type="predicted"/>
<reference evidence="1 2" key="1">
    <citation type="submission" date="2015-01" db="EMBL/GenBank/DDBJ databases">
        <title>Evolution of Trichinella species and genotypes.</title>
        <authorList>
            <person name="Korhonen P.K."/>
            <person name="Edoardo P."/>
            <person name="Giuseppe L.R."/>
            <person name="Gasser R.B."/>
        </authorList>
    </citation>
    <scope>NUCLEOTIDE SEQUENCE [LARGE SCALE GENOMIC DNA]</scope>
    <source>
        <strain evidence="1">ISS3</strain>
    </source>
</reference>
<organism evidence="1 2">
    <name type="scientific">Trichinella spiralis</name>
    <name type="common">Trichina worm</name>
    <dbReference type="NCBI Taxonomy" id="6334"/>
    <lineage>
        <taxon>Eukaryota</taxon>
        <taxon>Metazoa</taxon>
        <taxon>Ecdysozoa</taxon>
        <taxon>Nematoda</taxon>
        <taxon>Enoplea</taxon>
        <taxon>Dorylaimia</taxon>
        <taxon>Trichinellida</taxon>
        <taxon>Trichinellidae</taxon>
        <taxon>Trichinella</taxon>
    </lineage>
</organism>
<sequence>MDCQRLIDLQKALQLLTGCMPSLFFQNTIWSFI</sequence>
<keyword evidence="2" id="KW-1185">Reference proteome</keyword>